<comment type="caution">
    <text evidence="1">The sequence shown here is derived from an EMBL/GenBank/DDBJ whole genome shotgun (WGS) entry which is preliminary data.</text>
</comment>
<dbReference type="RefSeq" id="WP_143328193.1">
    <property type="nucleotide sequence ID" value="NZ_FCOE02000040.1"/>
</dbReference>
<name>A0A158DJ65_9BURK</name>
<dbReference type="Proteomes" id="UP000054911">
    <property type="component" value="Unassembled WGS sequence"/>
</dbReference>
<proteinExistence type="predicted"/>
<dbReference type="Pfam" id="PF19940">
    <property type="entry name" value="DUF6402"/>
    <property type="match status" value="1"/>
</dbReference>
<reference evidence="1" key="1">
    <citation type="submission" date="2016-01" db="EMBL/GenBank/DDBJ databases">
        <authorList>
            <person name="Peeters C."/>
        </authorList>
    </citation>
    <scope>NUCLEOTIDE SEQUENCE [LARGE SCALE GENOMIC DNA]</scope>
    <source>
        <strain evidence="1">LMG 29323</strain>
    </source>
</reference>
<dbReference type="OrthoDB" id="6986732at2"/>
<evidence type="ECO:0000313" key="2">
    <source>
        <dbReference type="Proteomes" id="UP000054911"/>
    </source>
</evidence>
<dbReference type="AlphaFoldDB" id="A0A158DJ65"/>
<dbReference type="InterPro" id="IPR045646">
    <property type="entry name" value="DUF6402"/>
</dbReference>
<dbReference type="EMBL" id="FCOE02000040">
    <property type="protein sequence ID" value="SAK94503.1"/>
    <property type="molecule type" value="Genomic_DNA"/>
</dbReference>
<protein>
    <submittedName>
        <fullName evidence="1">Uncharacterized protein</fullName>
    </submittedName>
</protein>
<evidence type="ECO:0000313" key="1">
    <source>
        <dbReference type="EMBL" id="SAK94503.1"/>
    </source>
</evidence>
<keyword evidence="2" id="KW-1185">Reference proteome</keyword>
<accession>A0A158DJ65</accession>
<organism evidence="1 2">
    <name type="scientific">Caballeronia pedi</name>
    <dbReference type="NCBI Taxonomy" id="1777141"/>
    <lineage>
        <taxon>Bacteria</taxon>
        <taxon>Pseudomonadati</taxon>
        <taxon>Pseudomonadota</taxon>
        <taxon>Betaproteobacteria</taxon>
        <taxon>Burkholderiales</taxon>
        <taxon>Burkholderiaceae</taxon>
        <taxon>Caballeronia</taxon>
    </lineage>
</organism>
<sequence length="358" mass="40983">MRIGTCELSYWKTNSFLDWKQREGCNPVYDVSVSHNQEPPVCEFGDDSSKRKEVQEEPLPPFDIQEIPAAMRLANMPVSAKLMERWFAGQLNYSPTQDDERVLINQDGQPYPASMFDTTTITLNWLLKFARAREAFNILCSREVLTSPAAMRVFRKKIAPFQSSFSVITNEICKEDMLKLHQQFQFQFSAVEGTWIDKLKSAKALFHKDESFPDDLTGALGSFNFYAAPREFHIRKIGPPTAFIYSVFIYVKDNYTFTDATGEVSQYLGHWSKKGVILVPRDNVLTALNIPSISLPIDDDWFESAVSIGNARKAGNVYYPIRNSSFRDWQNKHHRGGDFVIFSDLRVVNFDPPLEVTL</sequence>
<gene>
    <name evidence="1" type="ORF">AWB80_06977</name>
</gene>